<reference evidence="2" key="1">
    <citation type="submission" date="2020-09" db="EMBL/GenBank/DDBJ databases">
        <title>Genome sequence of Vibrio parahaemolyticus isolates.</title>
        <authorList>
            <person name="Hammerl J.A."/>
            <person name="Strauch E."/>
        </authorList>
    </citation>
    <scope>NUCLEOTIDE SEQUENCE</scope>
    <source>
        <strain evidence="2">17-VB00146</strain>
    </source>
</reference>
<gene>
    <name evidence="2" type="ORF">IB292_03260</name>
</gene>
<sequence length="182" mass="20324">MKRFLTDTTGLLSVVTYIELKYLHMFIEQSNVSDSLGTLLILCLILPIISIAARVIDRINARVKRNAVVLTVKDKEILINWNNIRNQRQFEQTSTSLIQEESTILTIALQTLFAETAKLLPARINLSPLVVVMDKVGLTTLEQKSLKEILIKSGALEVSFSDGLSNESVQDAINSTQLKNII</sequence>
<dbReference type="AlphaFoldDB" id="A0A9Q3UB53"/>
<comment type="caution">
    <text evidence="2">The sequence shown here is derived from an EMBL/GenBank/DDBJ whole genome shotgun (WGS) entry which is preliminary data.</text>
</comment>
<feature type="transmembrane region" description="Helical" evidence="1">
    <location>
        <begin position="35"/>
        <end position="56"/>
    </location>
</feature>
<name>A0A9Q3UB53_VIBPH</name>
<proteinExistence type="predicted"/>
<organism evidence="2 3">
    <name type="scientific">Vibrio parahaemolyticus</name>
    <dbReference type="NCBI Taxonomy" id="670"/>
    <lineage>
        <taxon>Bacteria</taxon>
        <taxon>Pseudomonadati</taxon>
        <taxon>Pseudomonadota</taxon>
        <taxon>Gammaproteobacteria</taxon>
        <taxon>Vibrionales</taxon>
        <taxon>Vibrionaceae</taxon>
        <taxon>Vibrio</taxon>
    </lineage>
</organism>
<evidence type="ECO:0000256" key="1">
    <source>
        <dbReference type="SAM" id="Phobius"/>
    </source>
</evidence>
<accession>A0A9Q3UB53</accession>
<keyword evidence="1" id="KW-0812">Transmembrane</keyword>
<dbReference type="EMBL" id="JACVHL010000002">
    <property type="protein sequence ID" value="MCC3804051.1"/>
    <property type="molecule type" value="Genomic_DNA"/>
</dbReference>
<keyword evidence="1" id="KW-0472">Membrane</keyword>
<dbReference type="Proteomes" id="UP000726777">
    <property type="component" value="Unassembled WGS sequence"/>
</dbReference>
<evidence type="ECO:0000313" key="2">
    <source>
        <dbReference type="EMBL" id="MCC3804051.1"/>
    </source>
</evidence>
<evidence type="ECO:0000313" key="3">
    <source>
        <dbReference type="Proteomes" id="UP000726777"/>
    </source>
</evidence>
<protein>
    <submittedName>
        <fullName evidence="2">Uncharacterized protein</fullName>
    </submittedName>
</protein>
<keyword evidence="1" id="KW-1133">Transmembrane helix</keyword>
<dbReference type="RefSeq" id="WP_228085722.1">
    <property type="nucleotide sequence ID" value="NZ_JACVHL010000002.1"/>
</dbReference>